<dbReference type="EMBL" id="CAKKNE010000003">
    <property type="protein sequence ID" value="CAH0372476.1"/>
    <property type="molecule type" value="Genomic_DNA"/>
</dbReference>
<reference evidence="1" key="1">
    <citation type="submission" date="2021-11" db="EMBL/GenBank/DDBJ databases">
        <authorList>
            <consortium name="Genoscope - CEA"/>
            <person name="William W."/>
        </authorList>
    </citation>
    <scope>NUCLEOTIDE SEQUENCE</scope>
</reference>
<accession>A0A8J2X344</accession>
<evidence type="ECO:0000313" key="1">
    <source>
        <dbReference type="EMBL" id="CAH0372476.1"/>
    </source>
</evidence>
<sequence>MRHRRGCSPRGGMSAWKHVCLGLGIGAALGALLGRRPWHGPKQAPAAVQSRVVTVVRRPRTTGNHTVVMGQFNTRLRSATVAAWASAWSRLRLVDDVFVAVPISTTGAPAPWTPADLEADLSPYPAGKGLYVLTYPGDGGVISPSANLAFVIRTVGAAARGVMYVHDDMLVASSIIARLGNDAWITNNRRSTLRLYPNGSVVGLAPGWMHTPACEAGFARFARSPTAKPLLNASPFLVVGGGRADFLYVTTTSDEQVRILLRLLDGVVQARLFLECALPSVVEIMERLFDVPVYAAKLAQDPPQLKTVLDLIAGDSARRAHPIPELMHPIKLNMVGILPWVAAFEAATGLADGAP</sequence>
<comment type="caution">
    <text evidence="1">The sequence shown here is derived from an EMBL/GenBank/DDBJ whole genome shotgun (WGS) entry which is preliminary data.</text>
</comment>
<gene>
    <name evidence="1" type="ORF">PECAL_3P24760</name>
</gene>
<dbReference type="AlphaFoldDB" id="A0A8J2X344"/>
<dbReference type="Proteomes" id="UP000789595">
    <property type="component" value="Unassembled WGS sequence"/>
</dbReference>
<proteinExistence type="predicted"/>
<protein>
    <submittedName>
        <fullName evidence="1">Uncharacterized protein</fullName>
    </submittedName>
</protein>
<organism evidence="1 2">
    <name type="scientific">Pelagomonas calceolata</name>
    <dbReference type="NCBI Taxonomy" id="35677"/>
    <lineage>
        <taxon>Eukaryota</taxon>
        <taxon>Sar</taxon>
        <taxon>Stramenopiles</taxon>
        <taxon>Ochrophyta</taxon>
        <taxon>Pelagophyceae</taxon>
        <taxon>Pelagomonadales</taxon>
        <taxon>Pelagomonadaceae</taxon>
        <taxon>Pelagomonas</taxon>
    </lineage>
</organism>
<name>A0A8J2X344_9STRA</name>
<evidence type="ECO:0000313" key="2">
    <source>
        <dbReference type="Proteomes" id="UP000789595"/>
    </source>
</evidence>
<keyword evidence="2" id="KW-1185">Reference proteome</keyword>